<dbReference type="GO" id="GO:0016757">
    <property type="term" value="F:glycosyltransferase activity"/>
    <property type="evidence" value="ECO:0007669"/>
    <property type="project" value="UniProtKB-KW"/>
</dbReference>
<feature type="domain" description="Glycosyltransferase subfamily 4-like N-terminal" evidence="4">
    <location>
        <begin position="13"/>
        <end position="203"/>
    </location>
</feature>
<evidence type="ECO:0000256" key="2">
    <source>
        <dbReference type="ARBA" id="ARBA00022679"/>
    </source>
</evidence>
<dbReference type="AlphaFoldDB" id="A0ABD5Z0Y4"/>
<keyword evidence="1" id="KW-0328">Glycosyltransferase</keyword>
<sequence>MLLWKEFPADVRVEKEARALRAAGHDVRLLCRAEPDRPRRETVDGIDVVRVPHDPSTLSRWPKTLQHLLANVHPRWAAALDDAVAEWDADAIHVHDLPMVLTGTHVGDERDVPVVADLHENYPEAIRQWRRMDDPRDVLSSPSRIAEYTLRPVRRWKRIEREAVQEADHVLTVAAEGRDHYLDDCGVAAETVSVVGNTVDRDRYDRRNYREQVARGETPDPVAQHGLDPDEEFLVTYTGKFAPHRGLEAVVDGFPDLLDDVPEARLVLVGKAGTDQYGEAFRERVRERGIEDRVTFTGWVDFEAVPAFVAASDVCLVPHADTPHTATTLPHKLFQYMWMGKPVLASDVPPLERIVGDADAGPVIPAGDADAAADALVELGTDPEEAARQGENGRAAVEAQYHWGRDAERLRAIYRELGE</sequence>
<dbReference type="Proteomes" id="UP001596447">
    <property type="component" value="Unassembled WGS sequence"/>
</dbReference>
<proteinExistence type="predicted"/>
<protein>
    <submittedName>
        <fullName evidence="5">Glycosyltransferase family 4 protein</fullName>
    </submittedName>
</protein>
<dbReference type="InterPro" id="IPR028098">
    <property type="entry name" value="Glyco_trans_4-like_N"/>
</dbReference>
<dbReference type="PANTHER" id="PTHR12526">
    <property type="entry name" value="GLYCOSYLTRANSFERASE"/>
    <property type="match status" value="1"/>
</dbReference>
<accession>A0ABD5Z0Y4</accession>
<evidence type="ECO:0000313" key="5">
    <source>
        <dbReference type="EMBL" id="MFC7198841.1"/>
    </source>
</evidence>
<dbReference type="EMBL" id="JBHTAR010000011">
    <property type="protein sequence ID" value="MFC7198841.1"/>
    <property type="molecule type" value="Genomic_DNA"/>
</dbReference>
<dbReference type="Gene3D" id="3.40.50.2000">
    <property type="entry name" value="Glycogen Phosphorylase B"/>
    <property type="match status" value="2"/>
</dbReference>
<evidence type="ECO:0000256" key="1">
    <source>
        <dbReference type="ARBA" id="ARBA00022676"/>
    </source>
</evidence>
<evidence type="ECO:0000259" key="4">
    <source>
        <dbReference type="Pfam" id="PF13439"/>
    </source>
</evidence>
<dbReference type="SUPFAM" id="SSF53756">
    <property type="entry name" value="UDP-Glycosyltransferase/glycogen phosphorylase"/>
    <property type="match status" value="1"/>
</dbReference>
<evidence type="ECO:0000313" key="6">
    <source>
        <dbReference type="Proteomes" id="UP001596447"/>
    </source>
</evidence>
<dbReference type="RefSeq" id="WP_382216483.1">
    <property type="nucleotide sequence ID" value="NZ_JBHTAR010000011.1"/>
</dbReference>
<dbReference type="PANTHER" id="PTHR12526:SF510">
    <property type="entry name" value="D-INOSITOL 3-PHOSPHATE GLYCOSYLTRANSFERASE"/>
    <property type="match status" value="1"/>
</dbReference>
<feature type="domain" description="Glycosyl transferase family 1" evidence="3">
    <location>
        <begin position="229"/>
        <end position="394"/>
    </location>
</feature>
<reference evidence="5 6" key="1">
    <citation type="journal article" date="2019" name="Int. J. Syst. Evol. Microbiol.">
        <title>The Global Catalogue of Microorganisms (GCM) 10K type strain sequencing project: providing services to taxonomists for standard genome sequencing and annotation.</title>
        <authorList>
            <consortium name="The Broad Institute Genomics Platform"/>
            <consortium name="The Broad Institute Genome Sequencing Center for Infectious Disease"/>
            <person name="Wu L."/>
            <person name="Ma J."/>
        </authorList>
    </citation>
    <scope>NUCLEOTIDE SEQUENCE [LARGE SCALE GENOMIC DNA]</scope>
    <source>
        <strain evidence="5 6">XZGYJ-43</strain>
    </source>
</reference>
<name>A0ABD5Z0Y4_9EURY</name>
<dbReference type="CDD" id="cd03794">
    <property type="entry name" value="GT4_WbuB-like"/>
    <property type="match status" value="1"/>
</dbReference>
<organism evidence="5 6">
    <name type="scientific">Halospeciosus flavus</name>
    <dbReference type="NCBI Taxonomy" id="3032283"/>
    <lineage>
        <taxon>Archaea</taxon>
        <taxon>Methanobacteriati</taxon>
        <taxon>Methanobacteriota</taxon>
        <taxon>Stenosarchaea group</taxon>
        <taxon>Halobacteria</taxon>
        <taxon>Halobacteriales</taxon>
        <taxon>Halobacteriaceae</taxon>
        <taxon>Halospeciosus</taxon>
    </lineage>
</organism>
<dbReference type="Pfam" id="PF13439">
    <property type="entry name" value="Glyco_transf_4"/>
    <property type="match status" value="1"/>
</dbReference>
<gene>
    <name evidence="5" type="ORF">ACFQJ9_05300</name>
</gene>
<keyword evidence="6" id="KW-1185">Reference proteome</keyword>
<dbReference type="InterPro" id="IPR001296">
    <property type="entry name" value="Glyco_trans_1"/>
</dbReference>
<keyword evidence="2" id="KW-0808">Transferase</keyword>
<dbReference type="Pfam" id="PF00534">
    <property type="entry name" value="Glycos_transf_1"/>
    <property type="match status" value="1"/>
</dbReference>
<evidence type="ECO:0000259" key="3">
    <source>
        <dbReference type="Pfam" id="PF00534"/>
    </source>
</evidence>
<comment type="caution">
    <text evidence="5">The sequence shown here is derived from an EMBL/GenBank/DDBJ whole genome shotgun (WGS) entry which is preliminary data.</text>
</comment>